<dbReference type="RefSeq" id="WP_197931388.1">
    <property type="nucleotide sequence ID" value="NZ_AP022821.1"/>
</dbReference>
<dbReference type="EMBL" id="AP022821">
    <property type="protein sequence ID" value="BCA91887.1"/>
    <property type="molecule type" value="Genomic_DNA"/>
</dbReference>
<accession>A0A6F8SVC4</accession>
<organism evidence="1 2">
    <name type="scientific">Vreelandella aquamarina</name>
    <dbReference type="NCBI Taxonomy" id="77097"/>
    <lineage>
        <taxon>Bacteria</taxon>
        <taxon>Pseudomonadati</taxon>
        <taxon>Pseudomonadota</taxon>
        <taxon>Gammaproteobacteria</taxon>
        <taxon>Oceanospirillales</taxon>
        <taxon>Halomonadaceae</taxon>
        <taxon>Vreelandella</taxon>
    </lineage>
</organism>
<sequence length="1256" mass="134091">MTQLFFNNARGVLAESVSTGSTLIKIKDHANIPTSLAIGDYFLLTLFRDTTRYGENIEVVKVTAITAGTNDQLNLTVERGYEFPAQIHTAGARLEARLTAQSLRDLLSEAKSFTQAEVAALLDAAPGALDTLNELAAALGDDPNFAATMTTELGKKLDKTSYTAADVLAKLLTVDGANSGLDADKLDGKQLATIEQEYTAADQAHVDALNPHPQYTLVEDDSATIDWNFATGKYARDNGERVETTNLGDLATITRPDTKQMFGPNGFQRTAIAGAVARQWNPVTGEAEGAVQEKASKNLVKFSETFVVDDWIKTFNPVVSSGVIEAPSGKLAGTSIGDNNTDRSALIDYKASGVGERGKVYTASIYIKRGTSTSITLNAYAVDGSQTENNLVVDTYSMTVISASGPNMKGYGVAEVCNGWHRVWLSFSCNLNGSMLRHRLWPTDRYVGGETGNVYIWGAQLELGDKPTSYIPTPATFESRASTGTYFDSNGVLQTAAIDEPRENHVLVDGQWASQGLLIEPKAATNKLLWSEAFDNAVWVKAGATVTADTATAPDGTVTAYKLVQDTSSGYHEIKQEGISVIQGAVYSVSTFVKAAEYTLFSFKVYHGAADEESAHFDLSSGAVSSDNSKLGLASVTDVGGGWFYCSFVVENNSDTTSTVLFQMGNGDTYTGDGTSGLYLWGAQFEEGTQPSSYIKTTDTPVTRAADVVSSVEVERAQDDLTAPLTGEYNPRQGTWVIDAEHNDVAPLTGIGLDGAYTSGKGKLVYSYDENGGEAFANGAKVFDTPPVKKAQTVGLGHQTTGRVQYFPKKLPVAQAIARATGSVAVDYPFADGRSFYTDFNANDYGVQNYQNAVETLRTNDPGEVLTVARNSPTWVLESDGVYRQVASNVLAREWNPETQQYQAQISGSVTNELLWSTDFSNAAWGSTVSVSASSVPSPFNGNVFYEVTDDGDSLAEYLGRGVTVSDDTITRTASAIVSAGTSNVVRLTIAYTGGTIKEEGVWVDLTTGEFLTNGNALAKVDEISSGVFRISCSVKNNGLGNNLARWTLRPASRATLTSKEDETLTGSVLLAHAQLVEGNVPGPVIVTEGAPVTRDADKPTRTLGAEFNKDGGTFYGEVDIVTVAPNSGFAAIIEVFNNADLNQRFSLFVPSVANNAVVVRAQNANVTINNQVPKPVGVFKYAAYYKTLADGQLEIAVSVDGAEPVTALGVMPNGLNEFRLGFNRGGAGHGIQIHSHTTYIPRALTLTELQALTAL</sequence>
<protein>
    <submittedName>
        <fullName evidence="1">Uncharacterized protein</fullName>
    </submittedName>
</protein>
<dbReference type="AlphaFoldDB" id="A0A6F8SVC4"/>
<reference evidence="1 2" key="1">
    <citation type="submission" date="2020-02" db="EMBL/GenBank/DDBJ databases">
        <title>Complete Genome Sequence of Halomonas meridiana strain BAA-801, Isolated from Deep Sea Thermal Vent.</title>
        <authorList>
            <person name="Takahashi Y."/>
            <person name="Takahashi H."/>
            <person name="Galipon J."/>
            <person name="Arakawa K."/>
        </authorList>
    </citation>
    <scope>NUCLEOTIDE SEQUENCE [LARGE SCALE GENOMIC DNA]</scope>
    <source>
        <strain evidence="1 2">Slthf1</strain>
    </source>
</reference>
<name>A0A6F8SVC4_9GAMM</name>
<proteinExistence type="predicted"/>
<dbReference type="Proteomes" id="UP000503197">
    <property type="component" value="Chromosome"/>
</dbReference>
<evidence type="ECO:0000313" key="2">
    <source>
        <dbReference type="Proteomes" id="UP000503197"/>
    </source>
</evidence>
<gene>
    <name evidence="1" type="ORF">HMSLTHF_16620</name>
</gene>
<evidence type="ECO:0000313" key="1">
    <source>
        <dbReference type="EMBL" id="BCA91887.1"/>
    </source>
</evidence>